<gene>
    <name evidence="1" type="ORF">DPEC_G00346980</name>
</gene>
<evidence type="ECO:0000313" key="1">
    <source>
        <dbReference type="EMBL" id="KAJ7986069.1"/>
    </source>
</evidence>
<comment type="caution">
    <text evidence="1">The sequence shown here is derived from an EMBL/GenBank/DDBJ whole genome shotgun (WGS) entry which is preliminary data.</text>
</comment>
<organism evidence="1 2">
    <name type="scientific">Dallia pectoralis</name>
    <name type="common">Alaska blackfish</name>
    <dbReference type="NCBI Taxonomy" id="75939"/>
    <lineage>
        <taxon>Eukaryota</taxon>
        <taxon>Metazoa</taxon>
        <taxon>Chordata</taxon>
        <taxon>Craniata</taxon>
        <taxon>Vertebrata</taxon>
        <taxon>Euteleostomi</taxon>
        <taxon>Actinopterygii</taxon>
        <taxon>Neopterygii</taxon>
        <taxon>Teleostei</taxon>
        <taxon>Protacanthopterygii</taxon>
        <taxon>Esociformes</taxon>
        <taxon>Umbridae</taxon>
        <taxon>Dallia</taxon>
    </lineage>
</organism>
<dbReference type="EMBL" id="CM055762">
    <property type="protein sequence ID" value="KAJ7986069.1"/>
    <property type="molecule type" value="Genomic_DNA"/>
</dbReference>
<accession>A0ACC2F3Y1</accession>
<sequence>MGAFWFELGVLILFLQMPWSFGESTCLPGFDSELYVFKVERKHLESGRRLGKVVFDDCTSRTSVLFHTDDSRFKVDGDGTLKLKRRVTLHHEYKELLVSAFFFGKKFTVPVKVLHEAKHHHHLDMTAQPQPGDTEPVPVLEFPRSSAGLKRRKRDWVIPPINFPENDKGPFPKKVVQIRSSQDKEVTVTYSISGPGADQPPKGLFTVDRNRGNLFVNAPLDREKQDQYILFAHAQVSGFGKAEDPMEIILKVIDMNDNKPKFTKDPFTGEVSESLPLNEVFMTINATDADEPGNANSDIRYIILNQEPKLPDPNMFFINPVTGEIQVARAGLDREKTPKYTLDIQAADNVGDGLLATCKAIITVADSNDNAPQFTPPSYTASVPENQNDFEVVTMTATDGDDADTSAWATVYKIVGGDPDKAFSVSTGLSKLEGIVRTVKPLDFEKKSKYTLLVTVENEIPFVSLMPTSTATVIVTVLDVNEAPVFNPVVKTITKPEDLPIGTDLVAYTATDPDTARNQKVTYKIRKDDAGWFTINKDTGMIQVKSTLDRESQSVKDNKYTVTVLGIDNDETPATGTGTLIIQLEDVNDNAPVIYERTIRVCNRDPSEQFLSVSDADEAGNASPFSVSLNELTSANWTARMNATRTGIILQLKKVLDSGDYNVVLRVSDNLGLSQDSIVQATVCDCTGDDVQCTDKAVAGVGLPGILGILGAVLLLLLLALLLLMFMRRRGGEKKEPLLAEDDVRDNIYYYDEEGGGEDDQDFDLSVLHRGLDNRRDFIRDDIAPTMARPEYRPRPANPAEIGNFIDDNLKAADTDPTAPPYDSLLVFDFEGGGSEAGSLSSLNSSSSGDDQDYDVFQDWGPRFKKLADMYGGGDDL</sequence>
<name>A0ACC2F3Y1_DALPE</name>
<evidence type="ECO:0000313" key="2">
    <source>
        <dbReference type="Proteomes" id="UP001157502"/>
    </source>
</evidence>
<proteinExistence type="predicted"/>
<keyword evidence="2" id="KW-1185">Reference proteome</keyword>
<protein>
    <submittedName>
        <fullName evidence="1">Uncharacterized protein</fullName>
    </submittedName>
</protein>
<dbReference type="Proteomes" id="UP001157502">
    <property type="component" value="Chromosome 35"/>
</dbReference>
<reference evidence="1" key="1">
    <citation type="submission" date="2021-05" db="EMBL/GenBank/DDBJ databases">
        <authorList>
            <person name="Pan Q."/>
            <person name="Jouanno E."/>
            <person name="Zahm M."/>
            <person name="Klopp C."/>
            <person name="Cabau C."/>
            <person name="Louis A."/>
            <person name="Berthelot C."/>
            <person name="Parey E."/>
            <person name="Roest Crollius H."/>
            <person name="Montfort J."/>
            <person name="Robinson-Rechavi M."/>
            <person name="Bouchez O."/>
            <person name="Lampietro C."/>
            <person name="Lopez Roques C."/>
            <person name="Donnadieu C."/>
            <person name="Postlethwait J."/>
            <person name="Bobe J."/>
            <person name="Dillon D."/>
            <person name="Chandos A."/>
            <person name="von Hippel F."/>
            <person name="Guiguen Y."/>
        </authorList>
    </citation>
    <scope>NUCLEOTIDE SEQUENCE</scope>
    <source>
        <strain evidence="1">YG-Jan2019</strain>
    </source>
</reference>